<dbReference type="RefSeq" id="WP_316410343.1">
    <property type="nucleotide sequence ID" value="NZ_AP027081.1"/>
</dbReference>
<evidence type="ECO:0000313" key="6">
    <source>
        <dbReference type="EMBL" id="BDU77592.1"/>
    </source>
</evidence>
<accession>A0AA48GU13</accession>
<dbReference type="InterPro" id="IPR012893">
    <property type="entry name" value="HipA-like_C"/>
</dbReference>
<protein>
    <submittedName>
        <fullName evidence="6">Toxin HipA</fullName>
    </submittedName>
</protein>
<name>A0AA48GU13_9BACT</name>
<dbReference type="Pfam" id="PF13657">
    <property type="entry name" value="Couple_hipA"/>
    <property type="match status" value="1"/>
</dbReference>
<organism evidence="6 7">
    <name type="scientific">Mesoterricola sediminis</name>
    <dbReference type="NCBI Taxonomy" id="2927980"/>
    <lineage>
        <taxon>Bacteria</taxon>
        <taxon>Pseudomonadati</taxon>
        <taxon>Acidobacteriota</taxon>
        <taxon>Holophagae</taxon>
        <taxon>Holophagales</taxon>
        <taxon>Holophagaceae</taxon>
        <taxon>Mesoterricola</taxon>
    </lineage>
</organism>
<keyword evidence="2" id="KW-0808">Transferase</keyword>
<dbReference type="GO" id="GO:0004674">
    <property type="term" value="F:protein serine/threonine kinase activity"/>
    <property type="evidence" value="ECO:0007669"/>
    <property type="project" value="TreeGrafter"/>
</dbReference>
<dbReference type="Proteomes" id="UP001228113">
    <property type="component" value="Chromosome"/>
</dbReference>
<sequence length="425" mass="46485">MSSRAIAVRAWGQMVGAVALDPKQGFYVFAYTPEWLRTGVELAPRTMPVGNHRGPYIFPNLPEATYQRLPALLSDALPDDFGNALINAYMTSRGHTVASVTPLDRLAYMAKRGMGALEFRPTLGTRTDSKEALDLKGLVEAARKAVHGTLATEGAAKAALDRIISVGTSAGGARAKAVVAWNPVTGEMRSGQFAADPGFEHWLLKFDGVAADRTLGGGKGFGRLEYAYHLMARAAGIRMADCRLLEEGGRAHFMTRRFDRDGDEKHHVQTLCAMEHMDFKQVAVHTYAQAFMAMAALGMDSDAIDELFRRMAFNVMAMNCDDHTKNLAFLLRRGGAWELAPAYDLTYAYNPKGDWTCQHQMAVNGKFQDITRDDLLLDAERFGVRNPRGILGDVAASVEAFGDFARKAGLSGNRVAEVEKSLQSL</sequence>
<evidence type="ECO:0000313" key="7">
    <source>
        <dbReference type="Proteomes" id="UP001228113"/>
    </source>
</evidence>
<evidence type="ECO:0000256" key="3">
    <source>
        <dbReference type="ARBA" id="ARBA00022777"/>
    </source>
</evidence>
<feature type="domain" description="HipA N-terminal subdomain 1" evidence="5">
    <location>
        <begin position="7"/>
        <end position="119"/>
    </location>
</feature>
<dbReference type="InterPro" id="IPR052028">
    <property type="entry name" value="HipA_Ser/Thr_kinase"/>
</dbReference>
<dbReference type="Pfam" id="PF07804">
    <property type="entry name" value="HipA_C"/>
    <property type="match status" value="1"/>
</dbReference>
<dbReference type="EMBL" id="AP027081">
    <property type="protein sequence ID" value="BDU77592.1"/>
    <property type="molecule type" value="Genomic_DNA"/>
</dbReference>
<dbReference type="PANTHER" id="PTHR37419:SF8">
    <property type="entry name" value="TOXIN YJJJ"/>
    <property type="match status" value="1"/>
</dbReference>
<evidence type="ECO:0000256" key="2">
    <source>
        <dbReference type="ARBA" id="ARBA00022679"/>
    </source>
</evidence>
<dbReference type="KEGG" id="msea:METESE_25500"/>
<evidence type="ECO:0000259" key="5">
    <source>
        <dbReference type="Pfam" id="PF13657"/>
    </source>
</evidence>
<dbReference type="AlphaFoldDB" id="A0AA48GU13"/>
<keyword evidence="7" id="KW-1185">Reference proteome</keyword>
<gene>
    <name evidence="6" type="ORF">METESE_25500</name>
</gene>
<reference evidence="6" key="1">
    <citation type="journal article" date="2023" name="Int. J. Syst. Evol. Microbiol.">
        <title>Mesoterricola silvestris gen. nov., sp. nov., Mesoterricola sediminis sp. nov., Geothrix oryzae sp. nov., Geothrix edaphica sp. nov., Geothrix rubra sp. nov., and Geothrix limicola sp. nov., six novel members of Acidobacteriota isolated from soils.</title>
        <authorList>
            <person name="Itoh H."/>
            <person name="Sugisawa Y."/>
            <person name="Mise K."/>
            <person name="Xu Z."/>
            <person name="Kuniyasu M."/>
            <person name="Ushijima N."/>
            <person name="Kawano K."/>
            <person name="Kobayashi E."/>
            <person name="Shiratori Y."/>
            <person name="Masuda Y."/>
            <person name="Senoo K."/>
        </authorList>
    </citation>
    <scope>NUCLEOTIDE SEQUENCE</scope>
    <source>
        <strain evidence="6">W786</strain>
    </source>
</reference>
<evidence type="ECO:0000256" key="1">
    <source>
        <dbReference type="ARBA" id="ARBA00010164"/>
    </source>
</evidence>
<dbReference type="GO" id="GO:0005829">
    <property type="term" value="C:cytosol"/>
    <property type="evidence" value="ECO:0007669"/>
    <property type="project" value="TreeGrafter"/>
</dbReference>
<dbReference type="PANTHER" id="PTHR37419">
    <property type="entry name" value="SERINE/THREONINE-PROTEIN KINASE TOXIN HIPA"/>
    <property type="match status" value="1"/>
</dbReference>
<dbReference type="InterPro" id="IPR017508">
    <property type="entry name" value="HipA_N1"/>
</dbReference>
<comment type="similarity">
    <text evidence="1">Belongs to the HipA Ser/Thr kinase family.</text>
</comment>
<keyword evidence="3" id="KW-0418">Kinase</keyword>
<evidence type="ECO:0000259" key="4">
    <source>
        <dbReference type="Pfam" id="PF07804"/>
    </source>
</evidence>
<proteinExistence type="inferred from homology"/>
<feature type="domain" description="HipA-like C-terminal" evidence="4">
    <location>
        <begin position="168"/>
        <end position="398"/>
    </location>
</feature>